<dbReference type="Proteomes" id="UP000823749">
    <property type="component" value="Chromosome 5"/>
</dbReference>
<evidence type="ECO:0000313" key="2">
    <source>
        <dbReference type="Proteomes" id="UP000823749"/>
    </source>
</evidence>
<keyword evidence="2" id="KW-1185">Reference proteome</keyword>
<accession>A0AAV6K8V8</accession>
<dbReference type="EMBL" id="JACTNZ010000005">
    <property type="protein sequence ID" value="KAG5548712.1"/>
    <property type="molecule type" value="Genomic_DNA"/>
</dbReference>
<evidence type="ECO:0000313" key="1">
    <source>
        <dbReference type="EMBL" id="KAG5548712.1"/>
    </source>
</evidence>
<name>A0AAV6K8V8_9ERIC</name>
<reference evidence="1" key="1">
    <citation type="submission" date="2020-08" db="EMBL/GenBank/DDBJ databases">
        <title>Plant Genome Project.</title>
        <authorList>
            <person name="Zhang R.-G."/>
        </authorList>
    </citation>
    <scope>NUCLEOTIDE SEQUENCE</scope>
    <source>
        <strain evidence="1">WSP0</strain>
        <tissue evidence="1">Leaf</tissue>
    </source>
</reference>
<gene>
    <name evidence="1" type="ORF">RHGRI_014162</name>
</gene>
<dbReference type="AlphaFoldDB" id="A0AAV6K8V8"/>
<proteinExistence type="predicted"/>
<comment type="caution">
    <text evidence="1">The sequence shown here is derived from an EMBL/GenBank/DDBJ whole genome shotgun (WGS) entry which is preliminary data.</text>
</comment>
<sequence>MANLSIPKDLSSDEANKYLADACMKFDVRCRPPLTTAHLLDKVRLLSFFPPLCGDDSQFNSVNANKGVVLCRITLKWLRFLHS</sequence>
<organism evidence="1 2">
    <name type="scientific">Rhododendron griersonianum</name>
    <dbReference type="NCBI Taxonomy" id="479676"/>
    <lineage>
        <taxon>Eukaryota</taxon>
        <taxon>Viridiplantae</taxon>
        <taxon>Streptophyta</taxon>
        <taxon>Embryophyta</taxon>
        <taxon>Tracheophyta</taxon>
        <taxon>Spermatophyta</taxon>
        <taxon>Magnoliopsida</taxon>
        <taxon>eudicotyledons</taxon>
        <taxon>Gunneridae</taxon>
        <taxon>Pentapetalae</taxon>
        <taxon>asterids</taxon>
        <taxon>Ericales</taxon>
        <taxon>Ericaceae</taxon>
        <taxon>Ericoideae</taxon>
        <taxon>Rhodoreae</taxon>
        <taxon>Rhododendron</taxon>
    </lineage>
</organism>
<protein>
    <submittedName>
        <fullName evidence="1">Uncharacterized protein</fullName>
    </submittedName>
</protein>